<keyword evidence="2" id="KW-1185">Reference proteome</keyword>
<name>A0A0C3CEZ1_HEBCY</name>
<protein>
    <submittedName>
        <fullName evidence="1">Uncharacterized protein</fullName>
    </submittedName>
</protein>
<sequence length="125" mass="14450">TTEPLVRIVEVKGHLALLHAFSELKNQVNVLEVPVPHVPADNERKWAWFVALAVERFDVWCQDLRPGDQSKSLKIVLPPIDVLMVWHAYMLNPRWYAEDCMRIPACKALKEFERHFGALLVGFSF</sequence>
<organism evidence="1 2">
    <name type="scientific">Hebeloma cylindrosporum</name>
    <dbReference type="NCBI Taxonomy" id="76867"/>
    <lineage>
        <taxon>Eukaryota</taxon>
        <taxon>Fungi</taxon>
        <taxon>Dikarya</taxon>
        <taxon>Basidiomycota</taxon>
        <taxon>Agaricomycotina</taxon>
        <taxon>Agaricomycetes</taxon>
        <taxon>Agaricomycetidae</taxon>
        <taxon>Agaricales</taxon>
        <taxon>Agaricineae</taxon>
        <taxon>Hymenogastraceae</taxon>
        <taxon>Hebeloma</taxon>
    </lineage>
</organism>
<proteinExistence type="predicted"/>
<feature type="non-terminal residue" evidence="1">
    <location>
        <position position="125"/>
    </location>
</feature>
<gene>
    <name evidence="1" type="ORF">M413DRAFT_38911</name>
</gene>
<dbReference type="Proteomes" id="UP000053424">
    <property type="component" value="Unassembled WGS sequence"/>
</dbReference>
<reference evidence="1 2" key="1">
    <citation type="submission" date="2014-04" db="EMBL/GenBank/DDBJ databases">
        <authorList>
            <consortium name="DOE Joint Genome Institute"/>
            <person name="Kuo A."/>
            <person name="Gay G."/>
            <person name="Dore J."/>
            <person name="Kohler A."/>
            <person name="Nagy L.G."/>
            <person name="Floudas D."/>
            <person name="Copeland A."/>
            <person name="Barry K.W."/>
            <person name="Cichocki N."/>
            <person name="Veneault-Fourrey C."/>
            <person name="LaButti K."/>
            <person name="Lindquist E.A."/>
            <person name="Lipzen A."/>
            <person name="Lundell T."/>
            <person name="Morin E."/>
            <person name="Murat C."/>
            <person name="Sun H."/>
            <person name="Tunlid A."/>
            <person name="Henrissat B."/>
            <person name="Grigoriev I.V."/>
            <person name="Hibbett D.S."/>
            <person name="Martin F."/>
            <person name="Nordberg H.P."/>
            <person name="Cantor M.N."/>
            <person name="Hua S.X."/>
        </authorList>
    </citation>
    <scope>NUCLEOTIDE SEQUENCE [LARGE SCALE GENOMIC DNA]</scope>
    <source>
        <strain evidence="2">h7</strain>
    </source>
</reference>
<dbReference type="AlphaFoldDB" id="A0A0C3CEZ1"/>
<dbReference type="OrthoDB" id="2684236at2759"/>
<dbReference type="EMBL" id="KN831777">
    <property type="protein sequence ID" value="KIM42769.1"/>
    <property type="molecule type" value="Genomic_DNA"/>
</dbReference>
<evidence type="ECO:0000313" key="2">
    <source>
        <dbReference type="Proteomes" id="UP000053424"/>
    </source>
</evidence>
<dbReference type="HOGENOM" id="CLU_146185_0_0_1"/>
<reference evidence="2" key="2">
    <citation type="submission" date="2015-01" db="EMBL/GenBank/DDBJ databases">
        <title>Evolutionary Origins and Diversification of the Mycorrhizal Mutualists.</title>
        <authorList>
            <consortium name="DOE Joint Genome Institute"/>
            <consortium name="Mycorrhizal Genomics Consortium"/>
            <person name="Kohler A."/>
            <person name="Kuo A."/>
            <person name="Nagy L.G."/>
            <person name="Floudas D."/>
            <person name="Copeland A."/>
            <person name="Barry K.W."/>
            <person name="Cichocki N."/>
            <person name="Veneault-Fourrey C."/>
            <person name="LaButti K."/>
            <person name="Lindquist E.A."/>
            <person name="Lipzen A."/>
            <person name="Lundell T."/>
            <person name="Morin E."/>
            <person name="Murat C."/>
            <person name="Riley R."/>
            <person name="Ohm R."/>
            <person name="Sun H."/>
            <person name="Tunlid A."/>
            <person name="Henrissat B."/>
            <person name="Grigoriev I.V."/>
            <person name="Hibbett D.S."/>
            <person name="Martin F."/>
        </authorList>
    </citation>
    <scope>NUCLEOTIDE SEQUENCE [LARGE SCALE GENOMIC DNA]</scope>
    <source>
        <strain evidence="2">h7</strain>
    </source>
</reference>
<feature type="non-terminal residue" evidence="1">
    <location>
        <position position="1"/>
    </location>
</feature>
<evidence type="ECO:0000313" key="1">
    <source>
        <dbReference type="EMBL" id="KIM42769.1"/>
    </source>
</evidence>
<accession>A0A0C3CEZ1</accession>